<sequence length="473" mass="54145">APGCEENIFILNNLSNGSKKNKKTIAVCFVDLVGMAMNYKKTRGFHIAPKGKTYVVNSRNKWKVDNNEIVLIMPGEHKKYLGAYFDPRIGVEPENSLAKLEDYLKNLESLPLKPGQKVYCLKTFVIPSLLYGLLQSDWKKHTLVDMDRRIRNYLKEVLHLALGTADGLLYSATKDGGLGIQKLESLIPNLTYNKLDKFNKSDERIIHAIAAFNIINITTEMTNLLCSSINPYTHWRKQELARWKEFRCLYFEDDSVSNSWCTDLSRLKSKHIAALQLRSNTYPTREFTARGRPTVTKMRRGCGNATETLGHISGQCIKLYRHNTVAKQLINKAEKLGWTTEKEPNLIDNQGRLRKPDLIFKKGDQALVVNVTVRKEDNKSSLEKAFQEKVEYYSPLRPQIEKLTGCKNIGFVVGARGKFPKIVNSWSISACQDIKNFQYQHLFSKHSKHHFPHTLSIWSSSQNISENYKFTPP</sequence>
<dbReference type="Ensembl" id="ENSLACT00000013997.1">
    <property type="protein sequence ID" value="ENSLACP00000013900.1"/>
    <property type="gene ID" value="ENSLACG00000012236.1"/>
</dbReference>
<protein>
    <recommendedName>
        <fullName evidence="3">Reverse transcriptase domain-containing protein</fullName>
    </recommendedName>
</protein>
<reference evidence="1" key="3">
    <citation type="submission" date="2025-09" db="UniProtKB">
        <authorList>
            <consortium name="Ensembl"/>
        </authorList>
    </citation>
    <scope>IDENTIFICATION</scope>
</reference>
<dbReference type="OMA" id="CEENIFI"/>
<keyword evidence="2" id="KW-1185">Reference proteome</keyword>
<dbReference type="eggNOG" id="KOG1075">
    <property type="taxonomic scope" value="Eukaryota"/>
</dbReference>
<name>H3AW79_LATCH</name>
<dbReference type="GeneTree" id="ENSGT00400000024060"/>
<dbReference type="EMBL" id="AFYH01042854">
    <property type="status" value="NOT_ANNOTATED_CDS"/>
    <property type="molecule type" value="Genomic_DNA"/>
</dbReference>
<reference evidence="2" key="1">
    <citation type="submission" date="2011-08" db="EMBL/GenBank/DDBJ databases">
        <title>The draft genome of Latimeria chalumnae.</title>
        <authorList>
            <person name="Di Palma F."/>
            <person name="Alfoldi J."/>
            <person name="Johnson J."/>
            <person name="Berlin A."/>
            <person name="Gnerre S."/>
            <person name="Jaffe D."/>
            <person name="MacCallum I."/>
            <person name="Young S."/>
            <person name="Walker B.J."/>
            <person name="Lander E."/>
            <person name="Lindblad-Toh K."/>
        </authorList>
    </citation>
    <scope>NUCLEOTIDE SEQUENCE [LARGE SCALE GENOMIC DNA]</scope>
    <source>
        <strain evidence="2">Wild caught</strain>
    </source>
</reference>
<accession>H3AW79</accession>
<proteinExistence type="predicted"/>
<dbReference type="AlphaFoldDB" id="H3AW79"/>
<dbReference type="Proteomes" id="UP000008672">
    <property type="component" value="Unassembled WGS sequence"/>
</dbReference>
<evidence type="ECO:0008006" key="3">
    <source>
        <dbReference type="Google" id="ProtNLM"/>
    </source>
</evidence>
<evidence type="ECO:0000313" key="2">
    <source>
        <dbReference type="Proteomes" id="UP000008672"/>
    </source>
</evidence>
<organism evidence="1 2">
    <name type="scientific">Latimeria chalumnae</name>
    <name type="common">Coelacanth</name>
    <dbReference type="NCBI Taxonomy" id="7897"/>
    <lineage>
        <taxon>Eukaryota</taxon>
        <taxon>Metazoa</taxon>
        <taxon>Chordata</taxon>
        <taxon>Craniata</taxon>
        <taxon>Vertebrata</taxon>
        <taxon>Euteleostomi</taxon>
        <taxon>Coelacanthiformes</taxon>
        <taxon>Coelacanthidae</taxon>
        <taxon>Latimeria</taxon>
    </lineage>
</organism>
<evidence type="ECO:0000313" key="1">
    <source>
        <dbReference type="Ensembl" id="ENSLACP00000013900.1"/>
    </source>
</evidence>
<reference evidence="1" key="2">
    <citation type="submission" date="2025-08" db="UniProtKB">
        <authorList>
            <consortium name="Ensembl"/>
        </authorList>
    </citation>
    <scope>IDENTIFICATION</scope>
</reference>
<dbReference type="InParanoid" id="H3AW79"/>
<dbReference type="HOGENOM" id="CLU_551610_0_0_1"/>